<dbReference type="InterPro" id="IPR001547">
    <property type="entry name" value="Glyco_hydro_5"/>
</dbReference>
<dbReference type="SUPFAM" id="SSF51445">
    <property type="entry name" value="(Trans)glycosidases"/>
    <property type="match status" value="1"/>
</dbReference>
<dbReference type="Pfam" id="PF00150">
    <property type="entry name" value="Cellulase"/>
    <property type="match status" value="1"/>
</dbReference>
<sequence precursor="true">MSMIIERTRIRGLAKCVAAALLAAAAVLTASNSASSDEPALVLPNLAQTSTLPFVALPRFFDTRANSGVAIHEIDDPALLDAVRDVGFSFVRTDLFWDSVETPQGWNFSRYDALVANLRARGLGALFILGYQHPLHAPKQPPTSPAQIDAFAEYATQAARHYRDQPVRFEVWNEQDHKDYWLAPPSPVKYRNLLEATVRAVKAANPQAIVATGGVQQVDRAFIRAVGDIGSASQPAPDAVSVHPYRQTAPETVLRDYVTLAQDLATYRGVPAIWATEWSYPTYGYKYVAHTRDGHDPVARERQARYAVRRLLVDWIAQIGLTAYYDMRNDGRDPKNMEHNFGLLDADNTPLPAYVAVRHLFSFTANARGARLFMDPVRRVAVLQLRAENVVKYVVWCYETDNTVDVDLSQLPVAGTSASDLYGASVDIAHRRLTISEEQGPVFIVSATGR</sequence>
<feature type="chain" id="PRO_5002601999" description="Glycoside hydrolase family 5 domain-containing protein" evidence="4">
    <location>
        <begin position="37"/>
        <end position="450"/>
    </location>
</feature>
<name>A0A0H2XXW2_BURO1</name>
<evidence type="ECO:0000313" key="6">
    <source>
        <dbReference type="EMBL" id="ABF79053.1"/>
    </source>
</evidence>
<organism evidence="6">
    <name type="scientific">Burkholderia orbicola (strain AU 1054)</name>
    <dbReference type="NCBI Taxonomy" id="331271"/>
    <lineage>
        <taxon>Bacteria</taxon>
        <taxon>Pseudomonadati</taxon>
        <taxon>Pseudomonadota</taxon>
        <taxon>Betaproteobacteria</taxon>
        <taxon>Burkholderiales</taxon>
        <taxon>Burkholderiaceae</taxon>
        <taxon>Burkholderia</taxon>
        <taxon>Burkholderia cepacia complex</taxon>
        <taxon>Burkholderia orbicola</taxon>
    </lineage>
</organism>
<proteinExistence type="inferred from homology"/>
<dbReference type="GO" id="GO:0004553">
    <property type="term" value="F:hydrolase activity, hydrolyzing O-glycosyl compounds"/>
    <property type="evidence" value="ECO:0007669"/>
    <property type="project" value="InterPro"/>
</dbReference>
<reference evidence="6" key="1">
    <citation type="submission" date="2006-05" db="EMBL/GenBank/DDBJ databases">
        <title>Complete sequence of chromosome 2 of Burkholderia cenocepacia AU 1054.</title>
        <authorList>
            <consortium name="US DOE Joint Genome Institute"/>
            <person name="Copeland A."/>
            <person name="Lucas S."/>
            <person name="Lapidus A."/>
            <person name="Barry K."/>
            <person name="Detter J.C."/>
            <person name="Glavina del Rio T."/>
            <person name="Hammon N."/>
            <person name="Israni S."/>
            <person name="Dalin E."/>
            <person name="Tice H."/>
            <person name="Pitluck S."/>
            <person name="Chain P."/>
            <person name="Malfatti S."/>
            <person name="Shin M."/>
            <person name="Vergez L."/>
            <person name="Schmutz J."/>
            <person name="Larimer F."/>
            <person name="Land M."/>
            <person name="Hauser L."/>
            <person name="Kyrpides N."/>
            <person name="Lykidis A."/>
            <person name="LiPuma J.J."/>
            <person name="Konstantinidis K."/>
            <person name="Tiedje J.M."/>
            <person name="Richardson P."/>
        </authorList>
    </citation>
    <scope>NUCLEOTIDE SEQUENCE [LARGE SCALE GENOMIC DNA]</scope>
    <source>
        <strain evidence="6">AU 1054</strain>
    </source>
</reference>
<dbReference type="EMBL" id="CP000379">
    <property type="protein sequence ID" value="ABF79053.1"/>
    <property type="molecule type" value="Genomic_DNA"/>
</dbReference>
<dbReference type="HOGENOM" id="CLU_609268_0_0_4"/>
<dbReference type="PANTHER" id="PTHR12631">
    <property type="entry name" value="ALPHA-L-IDURONIDASE"/>
    <property type="match status" value="1"/>
</dbReference>
<accession>A0A0H2XXW2</accession>
<protein>
    <recommendedName>
        <fullName evidence="5">Glycoside hydrolase family 5 domain-containing protein</fullName>
    </recommendedName>
</protein>
<keyword evidence="4" id="KW-0732">Signal</keyword>
<feature type="signal peptide" evidence="4">
    <location>
        <begin position="1"/>
        <end position="36"/>
    </location>
</feature>
<feature type="domain" description="Glycoside hydrolase family 5" evidence="5">
    <location>
        <begin position="72"/>
        <end position="279"/>
    </location>
</feature>
<dbReference type="PANTHER" id="PTHR12631:SF10">
    <property type="entry name" value="BETA-XYLOSIDASE-LIKE PROTEIN-RELATED"/>
    <property type="match status" value="1"/>
</dbReference>
<evidence type="ECO:0000256" key="4">
    <source>
        <dbReference type="SAM" id="SignalP"/>
    </source>
</evidence>
<gene>
    <name evidence="6" type="ordered locus">Bcen_4164</name>
</gene>
<dbReference type="AlphaFoldDB" id="A0A0H2XXW2"/>
<dbReference type="InterPro" id="IPR017853">
    <property type="entry name" value="GH"/>
</dbReference>
<keyword evidence="2 3" id="KW-0326">Glycosidase</keyword>
<evidence type="ECO:0000259" key="5">
    <source>
        <dbReference type="Pfam" id="PF00150"/>
    </source>
</evidence>
<dbReference type="Gene3D" id="3.20.20.80">
    <property type="entry name" value="Glycosidases"/>
    <property type="match status" value="1"/>
</dbReference>
<evidence type="ECO:0000256" key="2">
    <source>
        <dbReference type="ARBA" id="ARBA00023295"/>
    </source>
</evidence>
<evidence type="ECO:0000256" key="3">
    <source>
        <dbReference type="RuleBase" id="RU361153"/>
    </source>
</evidence>
<keyword evidence="1 3" id="KW-0378">Hydrolase</keyword>
<comment type="similarity">
    <text evidence="3">Belongs to the glycosyl hydrolase 5 (cellulase A) family.</text>
</comment>
<dbReference type="InterPro" id="IPR051923">
    <property type="entry name" value="Glycosyl_Hydrolase_39"/>
</dbReference>
<evidence type="ECO:0000256" key="1">
    <source>
        <dbReference type="ARBA" id="ARBA00022801"/>
    </source>
</evidence>
<dbReference type="GO" id="GO:0000272">
    <property type="term" value="P:polysaccharide catabolic process"/>
    <property type="evidence" value="ECO:0007669"/>
    <property type="project" value="InterPro"/>
</dbReference>